<dbReference type="PRINTS" id="PR00245">
    <property type="entry name" value="OLFACTORYR"/>
</dbReference>
<evidence type="ECO:0000256" key="4">
    <source>
        <dbReference type="ARBA" id="ARBA00022692"/>
    </source>
</evidence>
<dbReference type="GO" id="GO:0004984">
    <property type="term" value="F:olfactory receptor activity"/>
    <property type="evidence" value="ECO:0000318"/>
    <property type="project" value="GO_Central"/>
</dbReference>
<dbReference type="GeneTree" id="ENSGT00950000183023"/>
<dbReference type="PANTHER" id="PTHR26451">
    <property type="entry name" value="G_PROTEIN_RECEP_F1_2 DOMAIN-CONTAINING PROTEIN"/>
    <property type="match status" value="1"/>
</dbReference>
<evidence type="ECO:0000256" key="10">
    <source>
        <dbReference type="ARBA" id="ARBA00023170"/>
    </source>
</evidence>
<accession>W5NLP6</accession>
<feature type="transmembrane region" description="Helical" evidence="14">
    <location>
        <begin position="146"/>
        <end position="166"/>
    </location>
</feature>
<evidence type="ECO:0000256" key="9">
    <source>
        <dbReference type="ARBA" id="ARBA00023157"/>
    </source>
</evidence>
<keyword evidence="12 13" id="KW-0807">Transducer</keyword>
<comment type="subcellular location">
    <subcellularLocation>
        <location evidence="1 14">Cell membrane</location>
        <topology evidence="1 14">Multi-pass membrane protein</topology>
    </subcellularLocation>
</comment>
<keyword evidence="3 14" id="KW-0716">Sensory transduction</keyword>
<dbReference type="SUPFAM" id="SSF81321">
    <property type="entry name" value="Family A G protein-coupled receptor-like"/>
    <property type="match status" value="1"/>
</dbReference>
<feature type="transmembrane region" description="Helical" evidence="14">
    <location>
        <begin position="93"/>
        <end position="112"/>
    </location>
</feature>
<dbReference type="Ensembl" id="ENSLOCT00000021592.1">
    <property type="protein sequence ID" value="ENSLOCP00000021555.1"/>
    <property type="gene ID" value="ENSLOCG00000017450.1"/>
</dbReference>
<keyword evidence="8 14" id="KW-0472">Membrane</keyword>
<feature type="transmembrane region" description="Helical" evidence="14">
    <location>
        <begin position="207"/>
        <end position="226"/>
    </location>
</feature>
<dbReference type="Proteomes" id="UP000018468">
    <property type="component" value="Linkage group LG3"/>
</dbReference>
<dbReference type="Gene3D" id="1.20.1070.10">
    <property type="entry name" value="Rhodopsin 7-helix transmembrane proteins"/>
    <property type="match status" value="1"/>
</dbReference>
<evidence type="ECO:0000313" key="16">
    <source>
        <dbReference type="Ensembl" id="ENSLOCP00000021555.1"/>
    </source>
</evidence>
<dbReference type="PROSITE" id="PS50262">
    <property type="entry name" value="G_PROTEIN_RECEP_F1_2"/>
    <property type="match status" value="1"/>
</dbReference>
<name>W5NLP6_LEPOC</name>
<evidence type="ECO:0000256" key="3">
    <source>
        <dbReference type="ARBA" id="ARBA00022606"/>
    </source>
</evidence>
<dbReference type="PANTHER" id="PTHR26451:SF871">
    <property type="entry name" value="ODORANT RECEPTOR-RELATED"/>
    <property type="match status" value="1"/>
</dbReference>
<keyword evidence="10 13" id="KW-0675">Receptor</keyword>
<organism evidence="16 17">
    <name type="scientific">Lepisosteus oculatus</name>
    <name type="common">Spotted gar</name>
    <dbReference type="NCBI Taxonomy" id="7918"/>
    <lineage>
        <taxon>Eukaryota</taxon>
        <taxon>Metazoa</taxon>
        <taxon>Chordata</taxon>
        <taxon>Craniata</taxon>
        <taxon>Vertebrata</taxon>
        <taxon>Euteleostomi</taxon>
        <taxon>Actinopterygii</taxon>
        <taxon>Neopterygii</taxon>
        <taxon>Holostei</taxon>
        <taxon>Semionotiformes</taxon>
        <taxon>Lepisosteidae</taxon>
        <taxon>Lepisosteus</taxon>
    </lineage>
</organism>
<dbReference type="GO" id="GO:0005886">
    <property type="term" value="C:plasma membrane"/>
    <property type="evidence" value="ECO:0007669"/>
    <property type="project" value="UniProtKB-SubCell"/>
</dbReference>
<dbReference type="InterPro" id="IPR052921">
    <property type="entry name" value="GPCR1_Superfamily_Member"/>
</dbReference>
<evidence type="ECO:0000313" key="17">
    <source>
        <dbReference type="Proteomes" id="UP000018468"/>
    </source>
</evidence>
<evidence type="ECO:0000259" key="15">
    <source>
        <dbReference type="PROSITE" id="PS50262"/>
    </source>
</evidence>
<dbReference type="PRINTS" id="PR00237">
    <property type="entry name" value="GPCRRHODOPSN"/>
</dbReference>
<dbReference type="HOGENOM" id="CLU_012526_0_1_1"/>
<comment type="similarity">
    <text evidence="13">Belongs to the G-protein coupled receptor 1 family.</text>
</comment>
<evidence type="ECO:0000256" key="1">
    <source>
        <dbReference type="ARBA" id="ARBA00004651"/>
    </source>
</evidence>
<feature type="transmembrane region" description="Helical" evidence="14">
    <location>
        <begin position="27"/>
        <end position="53"/>
    </location>
</feature>
<evidence type="ECO:0000256" key="7">
    <source>
        <dbReference type="ARBA" id="ARBA00023040"/>
    </source>
</evidence>
<keyword evidence="5 14" id="KW-0552">Olfaction</keyword>
<feature type="domain" description="G-protein coupled receptors family 1 profile" evidence="15">
    <location>
        <begin position="43"/>
        <end position="291"/>
    </location>
</feature>
<keyword evidence="11" id="KW-0325">Glycoprotein</keyword>
<dbReference type="EMBL" id="AHAT01003301">
    <property type="status" value="NOT_ANNOTATED_CDS"/>
    <property type="molecule type" value="Genomic_DNA"/>
</dbReference>
<reference evidence="16" key="3">
    <citation type="submission" date="2025-09" db="UniProtKB">
        <authorList>
            <consortium name="Ensembl"/>
        </authorList>
    </citation>
    <scope>IDENTIFICATION</scope>
</reference>
<dbReference type="InterPro" id="IPR000725">
    <property type="entry name" value="Olfact_rcpt"/>
</dbReference>
<dbReference type="InterPro" id="IPR017452">
    <property type="entry name" value="GPCR_Rhodpsn_7TM"/>
</dbReference>
<reference evidence="16" key="2">
    <citation type="submission" date="2025-08" db="UniProtKB">
        <authorList>
            <consortium name="Ensembl"/>
        </authorList>
    </citation>
    <scope>IDENTIFICATION</scope>
</reference>
<evidence type="ECO:0000256" key="12">
    <source>
        <dbReference type="ARBA" id="ARBA00023224"/>
    </source>
</evidence>
<evidence type="ECO:0000256" key="5">
    <source>
        <dbReference type="ARBA" id="ARBA00022725"/>
    </source>
</evidence>
<evidence type="ECO:0000256" key="14">
    <source>
        <dbReference type="RuleBase" id="RU363047"/>
    </source>
</evidence>
<evidence type="ECO:0000256" key="11">
    <source>
        <dbReference type="ARBA" id="ARBA00023180"/>
    </source>
</evidence>
<dbReference type="FunFam" id="1.20.1070.10:FF:000024">
    <property type="entry name" value="Olfactory receptor"/>
    <property type="match status" value="1"/>
</dbReference>
<dbReference type="InterPro" id="IPR000276">
    <property type="entry name" value="GPCR_Rhodpsn"/>
</dbReference>
<dbReference type="eggNOG" id="ENOG502RDRC">
    <property type="taxonomic scope" value="Eukaryota"/>
</dbReference>
<feature type="transmembrane region" description="Helical" evidence="14">
    <location>
        <begin position="274"/>
        <end position="294"/>
    </location>
</feature>
<evidence type="ECO:0000256" key="6">
    <source>
        <dbReference type="ARBA" id="ARBA00022989"/>
    </source>
</evidence>
<keyword evidence="4 13" id="KW-0812">Transmembrane</keyword>
<keyword evidence="6 14" id="KW-1133">Transmembrane helix</keyword>
<dbReference type="InParanoid" id="W5NLP6"/>
<dbReference type="GO" id="GO:0016020">
    <property type="term" value="C:membrane"/>
    <property type="evidence" value="ECO:0000318"/>
    <property type="project" value="GO_Central"/>
</dbReference>
<keyword evidence="2 14" id="KW-1003">Cell membrane</keyword>
<keyword evidence="7 13" id="KW-0297">G-protein coupled receptor</keyword>
<keyword evidence="9" id="KW-1015">Disulfide bond</keyword>
<dbReference type="PROSITE" id="PS00237">
    <property type="entry name" value="G_PROTEIN_RECEP_F1_1"/>
    <property type="match status" value="1"/>
</dbReference>
<keyword evidence="17" id="KW-1185">Reference proteome</keyword>
<dbReference type="Pfam" id="PF13853">
    <property type="entry name" value="7tm_4"/>
    <property type="match status" value="1"/>
</dbReference>
<evidence type="ECO:0000256" key="8">
    <source>
        <dbReference type="ARBA" id="ARBA00023136"/>
    </source>
</evidence>
<evidence type="ECO:0000256" key="13">
    <source>
        <dbReference type="RuleBase" id="RU000688"/>
    </source>
</evidence>
<feature type="transmembrane region" description="Helical" evidence="14">
    <location>
        <begin position="238"/>
        <end position="262"/>
    </location>
</feature>
<evidence type="ECO:0000256" key="2">
    <source>
        <dbReference type="ARBA" id="ARBA00022475"/>
    </source>
</evidence>
<dbReference type="STRING" id="7918.ENSLOCP00000021555"/>
<dbReference type="GO" id="GO:0050911">
    <property type="term" value="P:detection of chemical stimulus involved in sensory perception of smell"/>
    <property type="evidence" value="ECO:0000318"/>
    <property type="project" value="GO_Central"/>
</dbReference>
<reference evidence="17" key="1">
    <citation type="submission" date="2011-12" db="EMBL/GenBank/DDBJ databases">
        <title>The Draft Genome of Lepisosteus oculatus.</title>
        <authorList>
            <consortium name="The Broad Institute Genome Assembly &amp; Analysis Group"/>
            <consortium name="Computational R&amp;D Group"/>
            <consortium name="and Sequencing Platform"/>
            <person name="Di Palma F."/>
            <person name="Alfoldi J."/>
            <person name="Johnson J."/>
            <person name="Berlin A."/>
            <person name="Gnerre S."/>
            <person name="Jaffe D."/>
            <person name="MacCallum I."/>
            <person name="Young S."/>
            <person name="Walker B.J."/>
            <person name="Lander E.S."/>
            <person name="Lindblad-Toh K."/>
        </authorList>
    </citation>
    <scope>NUCLEOTIDE SEQUENCE [LARGE SCALE GENOMIC DNA]</scope>
</reference>
<proteinExistence type="inferred from homology"/>
<dbReference type="GO" id="GO:0005549">
    <property type="term" value="F:odorant binding"/>
    <property type="evidence" value="ECO:0000318"/>
    <property type="project" value="GO_Central"/>
</dbReference>
<dbReference type="GO" id="GO:0004930">
    <property type="term" value="F:G protein-coupled receptor activity"/>
    <property type="evidence" value="ECO:0007669"/>
    <property type="project" value="UniProtKB-KW"/>
</dbReference>
<feature type="transmembrane region" description="Helical" evidence="14">
    <location>
        <begin position="60"/>
        <end position="81"/>
    </location>
</feature>
<dbReference type="OMA" id="LEYHVIM"/>
<protein>
    <recommendedName>
        <fullName evidence="14">Olfactory receptor</fullName>
    </recommendedName>
</protein>
<dbReference type="AlphaFoldDB" id="W5NLP6"/>
<sequence>SPTAMENSSDVIIFTLHGLNETRSNKYIFFAFTLLFYLLITFLNLTLIATVLLEKSLHEPMYIFICNLSVNALYGTAGLYPKLLVDFLSDTHMISYTACIIQIFVIYSYVYCELTNLTVMAFDRYVAICRPLEYHVIMTPLTVTKCLMISWISSLFDLIILILLTIRLPLCGSHIEKLYCENWSVVKLSCVDTTINNVYGYTLIIKYTVKFFLIIYSYIFIIRACLKSVESRTKFIQTCLPHLITLISFGVTMLFDAMYTRYGSRNTPQSLRNIMAVEFLVIPPLLNPLIYGLNMTRIRRTVFRLCSRKIKILL</sequence>